<keyword evidence="1" id="KW-0472">Membrane</keyword>
<reference evidence="2" key="1">
    <citation type="submission" date="2018-06" db="EMBL/GenBank/DDBJ databases">
        <authorList>
            <person name="Zhirakovskaya E."/>
        </authorList>
    </citation>
    <scope>NUCLEOTIDE SEQUENCE</scope>
</reference>
<dbReference type="AlphaFoldDB" id="A0A3B1BAR9"/>
<dbReference type="EMBL" id="UOFY01000067">
    <property type="protein sequence ID" value="VAX11401.1"/>
    <property type="molecule type" value="Genomic_DNA"/>
</dbReference>
<evidence type="ECO:0000313" key="2">
    <source>
        <dbReference type="EMBL" id="VAX11401.1"/>
    </source>
</evidence>
<dbReference type="Gene3D" id="2.130.10.10">
    <property type="entry name" value="YVTN repeat-like/Quinoprotein amine dehydrogenase"/>
    <property type="match status" value="1"/>
</dbReference>
<dbReference type="NCBIfam" id="TIGR03370">
    <property type="entry name" value="VPLPA-CTERM"/>
    <property type="match status" value="1"/>
</dbReference>
<dbReference type="InterPro" id="IPR022472">
    <property type="entry name" value="VPLPA-CTERM"/>
</dbReference>
<keyword evidence="1" id="KW-1133">Transmembrane helix</keyword>
<dbReference type="InterPro" id="IPR015943">
    <property type="entry name" value="WD40/YVTN_repeat-like_dom_sf"/>
</dbReference>
<dbReference type="SUPFAM" id="SSF63829">
    <property type="entry name" value="Calcium-dependent phosphotriesterase"/>
    <property type="match status" value="1"/>
</dbReference>
<evidence type="ECO:0000256" key="1">
    <source>
        <dbReference type="SAM" id="Phobius"/>
    </source>
</evidence>
<name>A0A3B1BAR9_9ZZZZ</name>
<feature type="transmembrane region" description="Helical" evidence="1">
    <location>
        <begin position="271"/>
        <end position="291"/>
    </location>
</feature>
<organism evidence="2">
    <name type="scientific">hydrothermal vent metagenome</name>
    <dbReference type="NCBI Taxonomy" id="652676"/>
    <lineage>
        <taxon>unclassified sequences</taxon>
        <taxon>metagenomes</taxon>
        <taxon>ecological metagenomes</taxon>
    </lineage>
</organism>
<evidence type="ECO:0008006" key="3">
    <source>
        <dbReference type="Google" id="ProtNLM"/>
    </source>
</evidence>
<accession>A0A3B1BAR9</accession>
<keyword evidence="1" id="KW-0812">Transmembrane</keyword>
<gene>
    <name evidence="2" type="ORF">MNBD_GAMMA25-1607</name>
</gene>
<protein>
    <recommendedName>
        <fullName evidence="3">PEP-CTERM protein-sorting domain-containing protein</fullName>
    </recommendedName>
</protein>
<proteinExistence type="predicted"/>
<sequence length="297" mass="32186">MNIFFKLLTSMLFVLASNTVMSAQIYTIYGGSQNGVTVRDANTLAQISYFDPGFSASSIVAGNNNNMYLTSNNTIYNYRNTGTYISSFTFPDIGINYHEVAYAGNKIYTAYNGSQNGVTVRDSSSFNQLLFFDPGFAINGITAGNNNDMYLTSGNSIYNYSDTGTLLNSFTWSDTSILYSDTTFNGNNKLYTVYGGSQEGVTVRDASTLAQFNVVAPGFLASGIASGDSNDMYLTSANGIYRYSDTGVLLNSMIFPDTGINYTGITFASAVPVPAAIWLFISGFIGFVGIARRRHKV</sequence>